<feature type="domain" description="Cadherin" evidence="7">
    <location>
        <begin position="5"/>
        <end position="61"/>
    </location>
</feature>
<sequence length="61" mass="6626">PPVFVQDRYRVSLREDVSPGSMVLNVSAIDADAGTNAQISYEFGKMPLKVLQKFLVGPESG</sequence>
<dbReference type="AlphaFoldDB" id="A0A7K9IDQ7"/>
<dbReference type="OrthoDB" id="6252479at2759"/>
<proteinExistence type="predicted"/>
<dbReference type="GO" id="GO:0007156">
    <property type="term" value="P:homophilic cell adhesion via plasma membrane adhesion molecules"/>
    <property type="evidence" value="ECO:0007669"/>
    <property type="project" value="InterPro"/>
</dbReference>
<dbReference type="InterPro" id="IPR050174">
    <property type="entry name" value="Protocadherin/Cadherin-CA"/>
</dbReference>
<evidence type="ECO:0000313" key="9">
    <source>
        <dbReference type="Proteomes" id="UP000534107"/>
    </source>
</evidence>
<organism evidence="8 9">
    <name type="scientific">Bucco capensis</name>
    <name type="common">collared puffbird</name>
    <dbReference type="NCBI Taxonomy" id="135168"/>
    <lineage>
        <taxon>Eukaryota</taxon>
        <taxon>Metazoa</taxon>
        <taxon>Chordata</taxon>
        <taxon>Craniata</taxon>
        <taxon>Vertebrata</taxon>
        <taxon>Euteleostomi</taxon>
        <taxon>Archelosauria</taxon>
        <taxon>Archosauria</taxon>
        <taxon>Dinosauria</taxon>
        <taxon>Saurischia</taxon>
        <taxon>Theropoda</taxon>
        <taxon>Coelurosauria</taxon>
        <taxon>Aves</taxon>
        <taxon>Neognathae</taxon>
        <taxon>Neoaves</taxon>
        <taxon>Telluraves</taxon>
        <taxon>Coraciimorphae</taxon>
        <taxon>Piciformes</taxon>
        <taxon>Bucconidae</taxon>
        <taxon>Bucco</taxon>
    </lineage>
</organism>
<keyword evidence="9" id="KW-1185">Reference proteome</keyword>
<dbReference type="GO" id="GO:0005509">
    <property type="term" value="F:calcium ion binding"/>
    <property type="evidence" value="ECO:0007669"/>
    <property type="project" value="UniProtKB-UniRule"/>
</dbReference>
<dbReference type="Gene3D" id="2.60.40.60">
    <property type="entry name" value="Cadherins"/>
    <property type="match status" value="1"/>
</dbReference>
<dbReference type="EMBL" id="VWZO01022458">
    <property type="protein sequence ID" value="NXH23074.1"/>
    <property type="molecule type" value="Genomic_DNA"/>
</dbReference>
<keyword evidence="5" id="KW-0325">Glycoprotein</keyword>
<name>A0A7K9IDQ7_9PICI</name>
<evidence type="ECO:0000313" key="8">
    <source>
        <dbReference type="EMBL" id="NXH23074.1"/>
    </source>
</evidence>
<accession>A0A7K9IDQ7</accession>
<feature type="non-terminal residue" evidence="8">
    <location>
        <position position="1"/>
    </location>
</feature>
<dbReference type="SUPFAM" id="SSF49313">
    <property type="entry name" value="Cadherin-like"/>
    <property type="match status" value="1"/>
</dbReference>
<dbReference type="PANTHER" id="PTHR24028">
    <property type="entry name" value="CADHERIN-87A"/>
    <property type="match status" value="1"/>
</dbReference>
<protein>
    <submittedName>
        <fullName evidence="8">PCDGE protein</fullName>
    </submittedName>
</protein>
<evidence type="ECO:0000256" key="6">
    <source>
        <dbReference type="PROSITE-ProRule" id="PRU00043"/>
    </source>
</evidence>
<evidence type="ECO:0000256" key="3">
    <source>
        <dbReference type="ARBA" id="ARBA00022989"/>
    </source>
</evidence>
<evidence type="ECO:0000256" key="2">
    <source>
        <dbReference type="ARBA" id="ARBA00022692"/>
    </source>
</evidence>
<gene>
    <name evidence="8" type="primary">Pcdhgb2_3</name>
    <name evidence="8" type="ORF">BUCCAP_R15731</name>
</gene>
<dbReference type="Proteomes" id="UP000534107">
    <property type="component" value="Unassembled WGS sequence"/>
</dbReference>
<dbReference type="PANTHER" id="PTHR24028:SF73">
    <property type="entry name" value="PROTOCADHERIN GAMMA-B3-RELATED"/>
    <property type="match status" value="1"/>
</dbReference>
<evidence type="ECO:0000256" key="1">
    <source>
        <dbReference type="ARBA" id="ARBA00004167"/>
    </source>
</evidence>
<dbReference type="InterPro" id="IPR002126">
    <property type="entry name" value="Cadherin-like_dom"/>
</dbReference>
<dbReference type="PROSITE" id="PS50268">
    <property type="entry name" value="CADHERIN_2"/>
    <property type="match status" value="1"/>
</dbReference>
<keyword evidence="4" id="KW-0472">Membrane</keyword>
<dbReference type="CDD" id="cd11304">
    <property type="entry name" value="Cadherin_repeat"/>
    <property type="match status" value="1"/>
</dbReference>
<keyword evidence="2" id="KW-0812">Transmembrane</keyword>
<reference evidence="8 9" key="1">
    <citation type="submission" date="2019-09" db="EMBL/GenBank/DDBJ databases">
        <title>Bird 10,000 Genomes (B10K) Project - Family phase.</title>
        <authorList>
            <person name="Zhang G."/>
        </authorList>
    </citation>
    <scope>NUCLEOTIDE SEQUENCE [LARGE SCALE GENOMIC DNA]</scope>
    <source>
        <strain evidence="8">B10K-DU-001-16</strain>
        <tissue evidence="8">Muscle</tissue>
    </source>
</reference>
<dbReference type="InterPro" id="IPR015919">
    <property type="entry name" value="Cadherin-like_sf"/>
</dbReference>
<comment type="caution">
    <text evidence="8">The sequence shown here is derived from an EMBL/GenBank/DDBJ whole genome shotgun (WGS) entry which is preliminary data.</text>
</comment>
<evidence type="ECO:0000256" key="4">
    <source>
        <dbReference type="ARBA" id="ARBA00023136"/>
    </source>
</evidence>
<comment type="subcellular location">
    <subcellularLocation>
        <location evidence="1">Membrane</location>
        <topology evidence="1">Single-pass membrane protein</topology>
    </subcellularLocation>
</comment>
<evidence type="ECO:0000259" key="7">
    <source>
        <dbReference type="PROSITE" id="PS50268"/>
    </source>
</evidence>
<feature type="non-terminal residue" evidence="8">
    <location>
        <position position="61"/>
    </location>
</feature>
<evidence type="ECO:0000256" key="5">
    <source>
        <dbReference type="ARBA" id="ARBA00023180"/>
    </source>
</evidence>
<dbReference type="GO" id="GO:0005886">
    <property type="term" value="C:plasma membrane"/>
    <property type="evidence" value="ECO:0007669"/>
    <property type="project" value="TreeGrafter"/>
</dbReference>
<keyword evidence="3" id="KW-1133">Transmembrane helix</keyword>
<dbReference type="Pfam" id="PF00028">
    <property type="entry name" value="Cadherin"/>
    <property type="match status" value="1"/>
</dbReference>
<keyword evidence="6" id="KW-0106">Calcium</keyword>